<feature type="domain" description="Aldehyde oxidase/xanthine dehydrogenase second molybdopterin binding" evidence="1">
    <location>
        <begin position="43"/>
        <end position="119"/>
    </location>
</feature>
<comment type="caution">
    <text evidence="2">The sequence shown here is derived from an EMBL/GenBank/DDBJ whole genome shotgun (WGS) entry which is preliminary data.</text>
</comment>
<accession>A0A8H7ZT58</accession>
<dbReference type="InterPro" id="IPR037165">
    <property type="entry name" value="AldOxase/xan_DH_Mopterin-bd_sf"/>
</dbReference>
<protein>
    <submittedName>
        <fullName evidence="2">Molybdopterin binding aldehyde oxidase/xanthine dehydrogenase</fullName>
    </submittedName>
</protein>
<dbReference type="GO" id="GO:0005506">
    <property type="term" value="F:iron ion binding"/>
    <property type="evidence" value="ECO:0007669"/>
    <property type="project" value="InterPro"/>
</dbReference>
<name>A0A8H7ZT58_9FUNG</name>
<dbReference type="AlphaFoldDB" id="A0A8H7ZT58"/>
<dbReference type="InterPro" id="IPR046867">
    <property type="entry name" value="AldOxase/xan_DH_MoCoBD2"/>
</dbReference>
<keyword evidence="3" id="KW-1185">Reference proteome</keyword>
<dbReference type="Proteomes" id="UP000673691">
    <property type="component" value="Unassembled WGS sequence"/>
</dbReference>
<dbReference type="Gene3D" id="3.30.365.10">
    <property type="entry name" value="Aldehyde oxidase/xanthine dehydrogenase, molybdopterin binding domain"/>
    <property type="match status" value="1"/>
</dbReference>
<evidence type="ECO:0000313" key="3">
    <source>
        <dbReference type="Proteomes" id="UP000673691"/>
    </source>
</evidence>
<dbReference type="PANTHER" id="PTHR45444:SF3">
    <property type="entry name" value="XANTHINE DEHYDROGENASE"/>
    <property type="match status" value="1"/>
</dbReference>
<organism evidence="2 3">
    <name type="scientific">Olpidium bornovanus</name>
    <dbReference type="NCBI Taxonomy" id="278681"/>
    <lineage>
        <taxon>Eukaryota</taxon>
        <taxon>Fungi</taxon>
        <taxon>Fungi incertae sedis</taxon>
        <taxon>Olpidiomycota</taxon>
        <taxon>Olpidiomycotina</taxon>
        <taxon>Olpidiomycetes</taxon>
        <taxon>Olpidiales</taxon>
        <taxon>Olpidiaceae</taxon>
        <taxon>Olpidium</taxon>
    </lineage>
</organism>
<dbReference type="GO" id="GO:0016491">
    <property type="term" value="F:oxidoreductase activity"/>
    <property type="evidence" value="ECO:0007669"/>
    <property type="project" value="InterPro"/>
</dbReference>
<evidence type="ECO:0000259" key="1">
    <source>
        <dbReference type="Pfam" id="PF20256"/>
    </source>
</evidence>
<dbReference type="InterPro" id="IPR016208">
    <property type="entry name" value="Ald_Oxase/xanthine_DH-like"/>
</dbReference>
<sequence>MWLERVGTDRECPFTPRYRAESWRGTARGAWGQLIDLTPRLLKYAYFTQGGAYSEVEIDVLSGDFTILRTDIVMDVGRSLNMGIDVGQVEGAFVQGMGLMTLEETLVFPNGRIQTIGPGFRDIPQEFNINLLKGARYPHLKTIGSSKGVGEPPLFLGSTVLFAIRDAVKAARSDAGLAVSGENVVPFRLDSPATAERIRLACQDDIVKRTAVKAAPHEKNWVVTL</sequence>
<reference evidence="2 3" key="1">
    <citation type="journal article" name="Sci. Rep.">
        <title>Genome-scale phylogenetic analyses confirm Olpidium as the closest living zoosporic fungus to the non-flagellated, terrestrial fungi.</title>
        <authorList>
            <person name="Chang Y."/>
            <person name="Rochon D."/>
            <person name="Sekimoto S."/>
            <person name="Wang Y."/>
            <person name="Chovatia M."/>
            <person name="Sandor L."/>
            <person name="Salamov A."/>
            <person name="Grigoriev I.V."/>
            <person name="Stajich J.E."/>
            <person name="Spatafora J.W."/>
        </authorList>
    </citation>
    <scope>NUCLEOTIDE SEQUENCE [LARGE SCALE GENOMIC DNA]</scope>
    <source>
        <strain evidence="2">S191</strain>
    </source>
</reference>
<dbReference type="SUPFAM" id="SSF56003">
    <property type="entry name" value="Molybdenum cofactor-binding domain"/>
    <property type="match status" value="1"/>
</dbReference>
<evidence type="ECO:0000313" key="2">
    <source>
        <dbReference type="EMBL" id="KAG5458598.1"/>
    </source>
</evidence>
<dbReference type="EMBL" id="JAEFCI010008231">
    <property type="protein sequence ID" value="KAG5458598.1"/>
    <property type="molecule type" value="Genomic_DNA"/>
</dbReference>
<gene>
    <name evidence="2" type="ORF">BJ554DRAFT_1150</name>
</gene>
<dbReference type="PANTHER" id="PTHR45444">
    <property type="entry name" value="XANTHINE DEHYDROGENASE"/>
    <property type="match status" value="1"/>
</dbReference>
<dbReference type="Pfam" id="PF20256">
    <property type="entry name" value="MoCoBD_2"/>
    <property type="match status" value="1"/>
</dbReference>
<proteinExistence type="predicted"/>
<dbReference type="OrthoDB" id="5527835at2759"/>